<dbReference type="InParanoid" id="D8RHX6"/>
<protein>
    <submittedName>
        <fullName evidence="4">Uncharacterized protein IP5P4-2</fullName>
    </submittedName>
</protein>
<feature type="domain" description="Inositol polyphosphate-related phosphatase" evidence="3">
    <location>
        <begin position="70"/>
        <end position="406"/>
    </location>
</feature>
<dbReference type="GO" id="GO:0004439">
    <property type="term" value="F:phosphatidylinositol-4,5-bisphosphate 5-phosphatase activity"/>
    <property type="evidence" value="ECO:0000318"/>
    <property type="project" value="GO_Central"/>
</dbReference>
<dbReference type="InterPro" id="IPR036691">
    <property type="entry name" value="Endo/exonu/phosph_ase_sf"/>
</dbReference>
<sequence length="407" mass="46079">MKSGEAAGLWNCDCLGCCHFLRKLLPWRSCDYEFNADEWRCSDCESEDESGVGLYSRSYQTPVALSTAFQNFRIHAGTWNVGGRIPPSSLDLSSWVCSQTPADIYVFGFQEIVPLNVANVFGVEDDTPAVVWETLIRHTLNRGSRRASWTQEEETASTLDFSEDSKFPGQYVRIASKQMVGLFISVWIRREIRHVVSNVKVSSVGCGIFGYLGNKGSISVSLSIHRTSFCFICSHLTSGDREEDDKRRNTDVREILRRTSFPRSLRVSQTLPETILEHERIIWLGDLNYRVALSSDETMRLIGNQDYSSLLAKDQLKAQQGKGRVFEGWKEGHIKFAPTYKYIPDSDAYTMNGASANGRTRVPAWCDRILWLGKGLDQIAYLRSEYRISDHRPVSAVFTTQVECADK</sequence>
<dbReference type="GO" id="GO:0046856">
    <property type="term" value="P:phosphatidylinositol dephosphorylation"/>
    <property type="evidence" value="ECO:0000318"/>
    <property type="project" value="GO_Central"/>
</dbReference>
<name>D8RHX6_SELML</name>
<dbReference type="HOGENOM" id="CLU_011711_4_1_1"/>
<organism evidence="5">
    <name type="scientific">Selaginella moellendorffii</name>
    <name type="common">Spikemoss</name>
    <dbReference type="NCBI Taxonomy" id="88036"/>
    <lineage>
        <taxon>Eukaryota</taxon>
        <taxon>Viridiplantae</taxon>
        <taxon>Streptophyta</taxon>
        <taxon>Embryophyta</taxon>
        <taxon>Tracheophyta</taxon>
        <taxon>Lycopodiopsida</taxon>
        <taxon>Selaginellales</taxon>
        <taxon>Selaginellaceae</taxon>
        <taxon>Selaginella</taxon>
    </lineage>
</organism>
<dbReference type="SMART" id="SM00128">
    <property type="entry name" value="IPPc"/>
    <property type="match status" value="1"/>
</dbReference>
<dbReference type="SUPFAM" id="SSF56219">
    <property type="entry name" value="DNase I-like"/>
    <property type="match status" value="1"/>
</dbReference>
<dbReference type="STRING" id="88036.D8RHX6"/>
<accession>D8RHX6</accession>
<evidence type="ECO:0000313" key="5">
    <source>
        <dbReference type="Proteomes" id="UP000001514"/>
    </source>
</evidence>
<comment type="similarity">
    <text evidence="1">Belongs to the inositol polyphosphate 5-phosphatase family.</text>
</comment>
<dbReference type="eggNOG" id="KOG0565">
    <property type="taxonomic scope" value="Eukaryota"/>
</dbReference>
<evidence type="ECO:0000259" key="3">
    <source>
        <dbReference type="SMART" id="SM00128"/>
    </source>
</evidence>
<dbReference type="EMBL" id="GL377580">
    <property type="protein sequence ID" value="EFJ28147.1"/>
    <property type="molecule type" value="Genomic_DNA"/>
</dbReference>
<dbReference type="OMA" id="NFRIHAG"/>
<dbReference type="Gene3D" id="3.60.10.10">
    <property type="entry name" value="Endonuclease/exonuclease/phosphatase"/>
    <property type="match status" value="1"/>
</dbReference>
<dbReference type="GO" id="GO:0004445">
    <property type="term" value="F:inositol-polyphosphate 5-phosphatase activity"/>
    <property type="evidence" value="ECO:0007669"/>
    <property type="project" value="InterPro"/>
</dbReference>
<reference evidence="4 5" key="1">
    <citation type="journal article" date="2011" name="Science">
        <title>The Selaginella genome identifies genetic changes associated with the evolution of vascular plants.</title>
        <authorList>
            <person name="Banks J.A."/>
            <person name="Nishiyama T."/>
            <person name="Hasebe M."/>
            <person name="Bowman J.L."/>
            <person name="Gribskov M."/>
            <person name="dePamphilis C."/>
            <person name="Albert V.A."/>
            <person name="Aono N."/>
            <person name="Aoyama T."/>
            <person name="Ambrose B.A."/>
            <person name="Ashton N.W."/>
            <person name="Axtell M.J."/>
            <person name="Barker E."/>
            <person name="Barker M.S."/>
            <person name="Bennetzen J.L."/>
            <person name="Bonawitz N.D."/>
            <person name="Chapple C."/>
            <person name="Cheng C."/>
            <person name="Correa L.G."/>
            <person name="Dacre M."/>
            <person name="DeBarry J."/>
            <person name="Dreyer I."/>
            <person name="Elias M."/>
            <person name="Engstrom E.M."/>
            <person name="Estelle M."/>
            <person name="Feng L."/>
            <person name="Finet C."/>
            <person name="Floyd S.K."/>
            <person name="Frommer W.B."/>
            <person name="Fujita T."/>
            <person name="Gramzow L."/>
            <person name="Gutensohn M."/>
            <person name="Harholt J."/>
            <person name="Hattori M."/>
            <person name="Heyl A."/>
            <person name="Hirai T."/>
            <person name="Hiwatashi Y."/>
            <person name="Ishikawa M."/>
            <person name="Iwata M."/>
            <person name="Karol K.G."/>
            <person name="Koehler B."/>
            <person name="Kolukisaoglu U."/>
            <person name="Kubo M."/>
            <person name="Kurata T."/>
            <person name="Lalonde S."/>
            <person name="Li K."/>
            <person name="Li Y."/>
            <person name="Litt A."/>
            <person name="Lyons E."/>
            <person name="Manning G."/>
            <person name="Maruyama T."/>
            <person name="Michael T.P."/>
            <person name="Mikami K."/>
            <person name="Miyazaki S."/>
            <person name="Morinaga S."/>
            <person name="Murata T."/>
            <person name="Mueller-Roeber B."/>
            <person name="Nelson D.R."/>
            <person name="Obara M."/>
            <person name="Oguri Y."/>
            <person name="Olmstead R.G."/>
            <person name="Onodera N."/>
            <person name="Petersen B.L."/>
            <person name="Pils B."/>
            <person name="Prigge M."/>
            <person name="Rensing S.A."/>
            <person name="Riano-Pachon D.M."/>
            <person name="Roberts A.W."/>
            <person name="Sato Y."/>
            <person name="Scheller H.V."/>
            <person name="Schulz B."/>
            <person name="Schulz C."/>
            <person name="Shakirov E.V."/>
            <person name="Shibagaki N."/>
            <person name="Shinohara N."/>
            <person name="Shippen D.E."/>
            <person name="Soerensen I."/>
            <person name="Sotooka R."/>
            <person name="Sugimoto N."/>
            <person name="Sugita M."/>
            <person name="Sumikawa N."/>
            <person name="Tanurdzic M."/>
            <person name="Theissen G."/>
            <person name="Ulvskov P."/>
            <person name="Wakazuki S."/>
            <person name="Weng J.K."/>
            <person name="Willats W.W."/>
            <person name="Wipf D."/>
            <person name="Wolf P.G."/>
            <person name="Yang L."/>
            <person name="Zimmer A.D."/>
            <person name="Zhu Q."/>
            <person name="Mitros T."/>
            <person name="Hellsten U."/>
            <person name="Loque D."/>
            <person name="Otillar R."/>
            <person name="Salamov A."/>
            <person name="Schmutz J."/>
            <person name="Shapiro H."/>
            <person name="Lindquist E."/>
            <person name="Lucas S."/>
            <person name="Rokhsar D."/>
            <person name="Grigoriev I.V."/>
        </authorList>
    </citation>
    <scope>NUCLEOTIDE SEQUENCE [LARGE SCALE GENOMIC DNA]</scope>
</reference>
<keyword evidence="2" id="KW-0378">Hydrolase</keyword>
<dbReference type="GO" id="GO:0034485">
    <property type="term" value="F:phosphatidylinositol-3,4,5-trisphosphate 5-phosphatase activity"/>
    <property type="evidence" value="ECO:0000318"/>
    <property type="project" value="GO_Central"/>
</dbReference>
<dbReference type="InterPro" id="IPR000300">
    <property type="entry name" value="IPPc"/>
</dbReference>
<dbReference type="AlphaFoldDB" id="D8RHX6"/>
<keyword evidence="5" id="KW-1185">Reference proteome</keyword>
<dbReference type="KEGG" id="smo:SELMODRAFT_171623"/>
<dbReference type="Pfam" id="PF22669">
    <property type="entry name" value="Exo_endo_phos2"/>
    <property type="match status" value="1"/>
</dbReference>
<dbReference type="Proteomes" id="UP000001514">
    <property type="component" value="Unassembled WGS sequence"/>
</dbReference>
<gene>
    <name evidence="4" type="primary">IP5P4-2</name>
    <name evidence="4" type="ORF">SELMODRAFT_171623</name>
</gene>
<dbReference type="InterPro" id="IPR045849">
    <property type="entry name" value="IP5P_plant"/>
</dbReference>
<dbReference type="Gramene" id="EFJ28147">
    <property type="protein sequence ID" value="EFJ28147"/>
    <property type="gene ID" value="SELMODRAFT_171623"/>
</dbReference>
<dbReference type="PANTHER" id="PTHR45666:SF15">
    <property type="entry name" value="TYPE I INOSITOL POLYPHOSPHATE 5-PHOSPHATASE 8"/>
    <property type="match status" value="1"/>
</dbReference>
<evidence type="ECO:0000313" key="4">
    <source>
        <dbReference type="EMBL" id="EFJ28147.1"/>
    </source>
</evidence>
<evidence type="ECO:0000256" key="1">
    <source>
        <dbReference type="ARBA" id="ARBA00010768"/>
    </source>
</evidence>
<evidence type="ECO:0000256" key="2">
    <source>
        <dbReference type="ARBA" id="ARBA00022801"/>
    </source>
</evidence>
<dbReference type="PANTHER" id="PTHR45666">
    <property type="entry name" value="TYPE IV INOSITOL POLYPHOSPHATE 5-PHOSPHATASE 9"/>
    <property type="match status" value="1"/>
</dbReference>
<proteinExistence type="inferred from homology"/>